<dbReference type="PANTHER" id="PTHR24276">
    <property type="entry name" value="POLYSERASE-RELATED"/>
    <property type="match status" value="1"/>
</dbReference>
<name>A0A0J9RZ45_DROSI</name>
<keyword evidence="2" id="KW-0645">Protease</keyword>
<keyword evidence="4 10" id="KW-0378">Hydrolase</keyword>
<dbReference type="Proteomes" id="UP000035880">
    <property type="component" value="Chromosome 3L"/>
</dbReference>
<evidence type="ECO:0000259" key="9">
    <source>
        <dbReference type="PROSITE" id="PS50240"/>
    </source>
</evidence>
<dbReference type="InterPro" id="IPR018114">
    <property type="entry name" value="TRYPSIN_HIS"/>
</dbReference>
<protein>
    <submittedName>
        <fullName evidence="10">Uncharacterized protein, isoform B</fullName>
        <ecNumber evidence="10">3.4.21.-</ecNumber>
    </submittedName>
</protein>
<evidence type="ECO:0000256" key="1">
    <source>
        <dbReference type="ARBA" id="ARBA00007664"/>
    </source>
</evidence>
<dbReference type="Bgee" id="FBgn0183890">
    <property type="expression patterns" value="Expressed in male reproductive system and 2 other cell types or tissues"/>
</dbReference>
<evidence type="ECO:0000256" key="3">
    <source>
        <dbReference type="ARBA" id="ARBA00022729"/>
    </source>
</evidence>
<keyword evidence="5" id="KW-0720">Serine protease</keyword>
<gene>
    <name evidence="10" type="primary">Dsim\GD12153</name>
    <name evidence="10" type="ORF">Dsimw501_GD12153</name>
</gene>
<dbReference type="SMART" id="SM00020">
    <property type="entry name" value="Tryp_SPc"/>
    <property type="match status" value="1"/>
</dbReference>
<keyword evidence="7" id="KW-1015">Disulfide bond</keyword>
<dbReference type="Pfam" id="PF00089">
    <property type="entry name" value="Trypsin"/>
    <property type="match status" value="1"/>
</dbReference>
<dbReference type="SUPFAM" id="SSF50494">
    <property type="entry name" value="Trypsin-like serine proteases"/>
    <property type="match status" value="1"/>
</dbReference>
<dbReference type="PANTHER" id="PTHR24276:SF94">
    <property type="entry name" value="AT20289P-RELATED"/>
    <property type="match status" value="1"/>
</dbReference>
<evidence type="ECO:0000256" key="8">
    <source>
        <dbReference type="SAM" id="SignalP"/>
    </source>
</evidence>
<evidence type="ECO:0000256" key="5">
    <source>
        <dbReference type="ARBA" id="ARBA00022825"/>
    </source>
</evidence>
<reference evidence="10 11" key="1">
    <citation type="journal article" date="2013" name="Genome Res.">
        <title>A second-generation assembly of the Drosophila simulans genome provides new insights into patterns of lineage-specific divergence.</title>
        <authorList>
            <person name="Hu T.T."/>
            <person name="Eisen M.B."/>
            <person name="Thornton K.R."/>
            <person name="Andolfatto P."/>
        </authorList>
    </citation>
    <scope>NUCLEOTIDE SEQUENCE [LARGE SCALE GENOMIC DNA]</scope>
    <source>
        <strain evidence="11">w501</strain>
    </source>
</reference>
<evidence type="ECO:0000256" key="2">
    <source>
        <dbReference type="ARBA" id="ARBA00022670"/>
    </source>
</evidence>
<dbReference type="EC" id="3.4.21.-" evidence="10"/>
<feature type="signal peptide" evidence="8">
    <location>
        <begin position="1"/>
        <end position="21"/>
    </location>
</feature>
<feature type="chain" id="PRO_5005321960" evidence="8">
    <location>
        <begin position="22"/>
        <end position="289"/>
    </location>
</feature>
<dbReference type="Gene3D" id="2.40.10.10">
    <property type="entry name" value="Trypsin-like serine proteases"/>
    <property type="match status" value="1"/>
</dbReference>
<dbReference type="InterPro" id="IPR050430">
    <property type="entry name" value="Peptidase_S1"/>
</dbReference>
<evidence type="ECO:0000313" key="11">
    <source>
        <dbReference type="Proteomes" id="UP000035880"/>
    </source>
</evidence>
<dbReference type="GO" id="GO:0004252">
    <property type="term" value="F:serine-type endopeptidase activity"/>
    <property type="evidence" value="ECO:0007669"/>
    <property type="project" value="InterPro"/>
</dbReference>
<feature type="domain" description="Peptidase S1" evidence="9">
    <location>
        <begin position="46"/>
        <end position="283"/>
    </location>
</feature>
<evidence type="ECO:0000313" key="10">
    <source>
        <dbReference type="EMBL" id="KMZ00904.1"/>
    </source>
</evidence>
<dbReference type="AlphaFoldDB" id="A0A0J9RZ45"/>
<dbReference type="OrthoDB" id="10051896at2759"/>
<evidence type="ECO:0000256" key="6">
    <source>
        <dbReference type="ARBA" id="ARBA00023145"/>
    </source>
</evidence>
<dbReference type="PROSITE" id="PS00134">
    <property type="entry name" value="TRYPSIN_HIS"/>
    <property type="match status" value="1"/>
</dbReference>
<dbReference type="PRINTS" id="PR00722">
    <property type="entry name" value="CHYMOTRYPSIN"/>
</dbReference>
<evidence type="ECO:0000256" key="7">
    <source>
        <dbReference type="ARBA" id="ARBA00023157"/>
    </source>
</evidence>
<dbReference type="InterPro" id="IPR001254">
    <property type="entry name" value="Trypsin_dom"/>
</dbReference>
<evidence type="ECO:0000256" key="4">
    <source>
        <dbReference type="ARBA" id="ARBA00022801"/>
    </source>
</evidence>
<dbReference type="FunFam" id="2.40.10.10:FF:000034">
    <property type="entry name" value="Eupolytin"/>
    <property type="match status" value="1"/>
</dbReference>
<proteinExistence type="inferred from homology"/>
<keyword evidence="6" id="KW-0865">Zymogen</keyword>
<dbReference type="InterPro" id="IPR001314">
    <property type="entry name" value="Peptidase_S1A"/>
</dbReference>
<dbReference type="PROSITE" id="PS50240">
    <property type="entry name" value="TRYPSIN_DOM"/>
    <property type="match status" value="1"/>
</dbReference>
<dbReference type="GO" id="GO:0006508">
    <property type="term" value="P:proteolysis"/>
    <property type="evidence" value="ECO:0007669"/>
    <property type="project" value="UniProtKB-KW"/>
</dbReference>
<accession>A0A0J9RZ45</accession>
<organism evidence="10 11">
    <name type="scientific">Drosophila simulans</name>
    <name type="common">Fruit fly</name>
    <dbReference type="NCBI Taxonomy" id="7240"/>
    <lineage>
        <taxon>Eukaryota</taxon>
        <taxon>Metazoa</taxon>
        <taxon>Ecdysozoa</taxon>
        <taxon>Arthropoda</taxon>
        <taxon>Hexapoda</taxon>
        <taxon>Insecta</taxon>
        <taxon>Pterygota</taxon>
        <taxon>Neoptera</taxon>
        <taxon>Endopterygota</taxon>
        <taxon>Diptera</taxon>
        <taxon>Brachycera</taxon>
        <taxon>Muscomorpha</taxon>
        <taxon>Ephydroidea</taxon>
        <taxon>Drosophilidae</taxon>
        <taxon>Drosophila</taxon>
        <taxon>Sophophora</taxon>
    </lineage>
</organism>
<comment type="similarity">
    <text evidence="1">Belongs to the peptidase S1 family.</text>
</comment>
<keyword evidence="3 8" id="KW-0732">Signal</keyword>
<sequence length="289" mass="31939">MQGLLLYCLLAATLASIEVLAQDLNQTIDVNKLAKIVQRPGFQTRVVGGEVATNAQLGGYLIALRYEMNFVCGGTLLHDLIVLTAAHCFLGRVKISDWLAVGGASKLNDIGIQRQVKEVIKSAEFREDDMNMDVAILRLKKPMKGKSLGRLVLCKEQLKPGTELRVSGWGLTDNSEFGPQKLLRTVTVPVVDKKMCRASYLPTDWESHKHFDLFVKVHLTDSMFCAGVLGKKDACTFDSGGPLVYKNQVCGIVSFGIGCASKRYYGVYTDIMYVKPFIEQSIKVLLAKR</sequence>
<dbReference type="EMBL" id="CM002912">
    <property type="protein sequence ID" value="KMZ00904.1"/>
    <property type="molecule type" value="Genomic_DNA"/>
</dbReference>
<dbReference type="InterPro" id="IPR009003">
    <property type="entry name" value="Peptidase_S1_PA"/>
</dbReference>
<dbReference type="CDD" id="cd00190">
    <property type="entry name" value="Tryp_SPc"/>
    <property type="match status" value="1"/>
</dbReference>
<dbReference type="InterPro" id="IPR043504">
    <property type="entry name" value="Peptidase_S1_PA_chymotrypsin"/>
</dbReference>